<feature type="transmembrane region" description="Helical" evidence="2">
    <location>
        <begin position="207"/>
        <end position="225"/>
    </location>
</feature>
<feature type="region of interest" description="Disordered" evidence="1">
    <location>
        <begin position="1"/>
        <end position="70"/>
    </location>
</feature>
<comment type="caution">
    <text evidence="3">The sequence shown here is derived from an EMBL/GenBank/DDBJ whole genome shotgun (WGS) entry which is preliminary data.</text>
</comment>
<proteinExistence type="predicted"/>
<gene>
    <name evidence="3" type="primary">PLEST002507</name>
    <name evidence="3" type="ORF">PLESTB_001706200</name>
</gene>
<organism evidence="3 4">
    <name type="scientific">Pleodorina starrii</name>
    <dbReference type="NCBI Taxonomy" id="330485"/>
    <lineage>
        <taxon>Eukaryota</taxon>
        <taxon>Viridiplantae</taxon>
        <taxon>Chlorophyta</taxon>
        <taxon>core chlorophytes</taxon>
        <taxon>Chlorophyceae</taxon>
        <taxon>CS clade</taxon>
        <taxon>Chlamydomonadales</taxon>
        <taxon>Volvocaceae</taxon>
        <taxon>Pleodorina</taxon>
    </lineage>
</organism>
<protein>
    <submittedName>
        <fullName evidence="3">Uncharacterized protein</fullName>
    </submittedName>
</protein>
<dbReference type="EMBL" id="BRXU01000040">
    <property type="protein sequence ID" value="GLC61016.1"/>
    <property type="molecule type" value="Genomic_DNA"/>
</dbReference>
<feature type="region of interest" description="Disordered" evidence="1">
    <location>
        <begin position="137"/>
        <end position="200"/>
    </location>
</feature>
<dbReference type="AlphaFoldDB" id="A0A9W6BYQ6"/>
<keyword evidence="2" id="KW-1133">Transmembrane helix</keyword>
<sequence length="435" mass="46031">MGSLAVRRLNIPPASGKESAPTDNGSCHHHPGCDAVDPPGKLRPESPSTPPLPPSPLPRQRPWQHEPLQQSHTWLSAHRTAAYPDVYGYPYEDAHAAAGGDGGWAWGPAFGGWPEEGPMYPAAGPHWAPAAPAAFAAGGGGAGPPEWANWEPPPLGLMGPLDGRHRAGRQEQQQLSPHPLLDEVQPPRTHAPPARRRQQTVPPMSPLLLYALCLAVAVAVAAALAHTSDDVALMRRQVAAANDQAAAVGARLSEIERGMWRVQQATWLAVERVRVDEQRQEQLRALQRSLGATTGTAGLGERGRQALPAGGNDGGGGVKTAATAATATATAATAAAATAATAAVAEWLRGLLPSSGSLWRTAWHCLLYLLPRHLDAGVLLVAVLALGWVAARQAVTVVVLWRQLAGRQGEVRSMLGRLESLERRWGDAAPRRRGR</sequence>
<evidence type="ECO:0000256" key="2">
    <source>
        <dbReference type="SAM" id="Phobius"/>
    </source>
</evidence>
<feature type="compositionally biased region" description="Pro residues" evidence="1">
    <location>
        <begin position="47"/>
        <end position="59"/>
    </location>
</feature>
<evidence type="ECO:0000256" key="1">
    <source>
        <dbReference type="SAM" id="MobiDB-lite"/>
    </source>
</evidence>
<dbReference type="Proteomes" id="UP001165080">
    <property type="component" value="Unassembled WGS sequence"/>
</dbReference>
<evidence type="ECO:0000313" key="4">
    <source>
        <dbReference type="Proteomes" id="UP001165080"/>
    </source>
</evidence>
<feature type="region of interest" description="Disordered" evidence="1">
    <location>
        <begin position="294"/>
        <end position="315"/>
    </location>
</feature>
<accession>A0A9W6BYQ6</accession>
<reference evidence="3 4" key="1">
    <citation type="journal article" date="2023" name="Commun. Biol.">
        <title>Reorganization of the ancestral sex-determining regions during the evolution of trioecy in Pleodorina starrii.</title>
        <authorList>
            <person name="Takahashi K."/>
            <person name="Suzuki S."/>
            <person name="Kawai-Toyooka H."/>
            <person name="Yamamoto K."/>
            <person name="Hamaji T."/>
            <person name="Ootsuki R."/>
            <person name="Yamaguchi H."/>
            <person name="Kawachi M."/>
            <person name="Higashiyama T."/>
            <person name="Nozaki H."/>
        </authorList>
    </citation>
    <scope>NUCLEOTIDE SEQUENCE [LARGE SCALE GENOMIC DNA]</scope>
    <source>
        <strain evidence="3 4">NIES-4479</strain>
    </source>
</reference>
<keyword evidence="2" id="KW-0812">Transmembrane</keyword>
<keyword evidence="4" id="KW-1185">Reference proteome</keyword>
<keyword evidence="2" id="KW-0472">Membrane</keyword>
<name>A0A9W6BYQ6_9CHLO</name>
<evidence type="ECO:0000313" key="3">
    <source>
        <dbReference type="EMBL" id="GLC61016.1"/>
    </source>
</evidence>